<dbReference type="InterPro" id="IPR041233">
    <property type="entry name" value="Melibiase_C"/>
</dbReference>
<keyword evidence="5" id="KW-1015">Disulfide bond</keyword>
<dbReference type="PANTHER" id="PTHR11452:SF75">
    <property type="entry name" value="ALPHA-GALACTOSIDASE MEL1"/>
    <property type="match status" value="1"/>
</dbReference>
<dbReference type="Proteomes" id="UP000824071">
    <property type="component" value="Unassembled WGS sequence"/>
</dbReference>
<evidence type="ECO:0000256" key="3">
    <source>
        <dbReference type="ARBA" id="ARBA00022801"/>
    </source>
</evidence>
<dbReference type="GO" id="GO:0005975">
    <property type="term" value="P:carbohydrate metabolic process"/>
    <property type="evidence" value="ECO:0007669"/>
    <property type="project" value="InterPro"/>
</dbReference>
<reference evidence="8" key="2">
    <citation type="journal article" date="2021" name="PeerJ">
        <title>Extensive microbial diversity within the chicken gut microbiome revealed by metagenomics and culture.</title>
        <authorList>
            <person name="Gilroy R."/>
            <person name="Ravi A."/>
            <person name="Getino M."/>
            <person name="Pursley I."/>
            <person name="Horton D.L."/>
            <person name="Alikhan N.F."/>
            <person name="Baker D."/>
            <person name="Gharbi K."/>
            <person name="Hall N."/>
            <person name="Watson M."/>
            <person name="Adriaenssens E.M."/>
            <person name="Foster-Nyarko E."/>
            <person name="Jarju S."/>
            <person name="Secka A."/>
            <person name="Antonio M."/>
            <person name="Oren A."/>
            <person name="Chaudhuri R.R."/>
            <person name="La Ragione R."/>
            <person name="Hildebrand F."/>
            <person name="Pallen M.J."/>
        </authorList>
    </citation>
    <scope>NUCLEOTIDE SEQUENCE</scope>
    <source>
        <strain evidence="8">ChiGjej1B1-19959</strain>
    </source>
</reference>
<dbReference type="SUPFAM" id="SSF49785">
    <property type="entry name" value="Galactose-binding domain-like"/>
    <property type="match status" value="1"/>
</dbReference>
<dbReference type="Pfam" id="PF16499">
    <property type="entry name" value="Melibiase_2"/>
    <property type="match status" value="2"/>
</dbReference>
<dbReference type="SUPFAM" id="SSF51445">
    <property type="entry name" value="(Trans)glycosidases"/>
    <property type="match status" value="2"/>
</dbReference>
<dbReference type="SUPFAM" id="SSF51011">
    <property type="entry name" value="Glycosyl hydrolase domain"/>
    <property type="match status" value="1"/>
</dbReference>
<feature type="signal peptide" evidence="6">
    <location>
        <begin position="1"/>
        <end position="21"/>
    </location>
</feature>
<dbReference type="InterPro" id="IPR008979">
    <property type="entry name" value="Galactose-bd-like_sf"/>
</dbReference>
<feature type="chain" id="PRO_5039535322" description="Alpha-galactosidase" evidence="6">
    <location>
        <begin position="22"/>
        <end position="572"/>
    </location>
</feature>
<organism evidence="8 9">
    <name type="scientific">Candidatus Fimenecus excrementigallinarum</name>
    <dbReference type="NCBI Taxonomy" id="2840816"/>
    <lineage>
        <taxon>Bacteria</taxon>
        <taxon>Bacillati</taxon>
        <taxon>Bacillota</taxon>
        <taxon>Clostridia</taxon>
        <taxon>Candidatus Fimenecus</taxon>
    </lineage>
</organism>
<dbReference type="InterPro" id="IPR017853">
    <property type="entry name" value="GH"/>
</dbReference>
<keyword evidence="4 5" id="KW-0326">Glycosidase</keyword>
<evidence type="ECO:0000256" key="6">
    <source>
        <dbReference type="SAM" id="SignalP"/>
    </source>
</evidence>
<name>A0A9D1IDW4_9FIRM</name>
<evidence type="ECO:0000259" key="7">
    <source>
        <dbReference type="Pfam" id="PF17801"/>
    </source>
</evidence>
<dbReference type="InterPro" id="IPR013780">
    <property type="entry name" value="Glyco_hydro_b"/>
</dbReference>
<dbReference type="InterPro" id="IPR000111">
    <property type="entry name" value="Glyco_hydro_27/36_CS"/>
</dbReference>
<dbReference type="AlphaFoldDB" id="A0A9D1IDW4"/>
<accession>A0A9D1IDW4</accession>
<dbReference type="EMBL" id="DVMW01000012">
    <property type="protein sequence ID" value="HIU35268.1"/>
    <property type="molecule type" value="Genomic_DNA"/>
</dbReference>
<dbReference type="InterPro" id="IPR002241">
    <property type="entry name" value="Glyco_hydro_27"/>
</dbReference>
<evidence type="ECO:0000256" key="1">
    <source>
        <dbReference type="ARBA" id="ARBA00009743"/>
    </source>
</evidence>
<dbReference type="InterPro" id="IPR013785">
    <property type="entry name" value="Aldolase_TIM"/>
</dbReference>
<dbReference type="CDD" id="cd14792">
    <property type="entry name" value="GH27"/>
    <property type="match status" value="1"/>
</dbReference>
<gene>
    <name evidence="8" type="ORF">IAC53_01490</name>
</gene>
<dbReference type="PROSITE" id="PS00512">
    <property type="entry name" value="ALPHA_GALACTOSIDASE"/>
    <property type="match status" value="1"/>
</dbReference>
<proteinExistence type="inferred from homology"/>
<dbReference type="Pfam" id="PF17801">
    <property type="entry name" value="Melibiase_C"/>
    <property type="match status" value="1"/>
</dbReference>
<keyword evidence="2 6" id="KW-0732">Signal</keyword>
<comment type="catalytic activity">
    <reaction evidence="5">
        <text>Hydrolysis of terminal, non-reducing alpha-D-galactose residues in alpha-D-galactosides, including galactose oligosaccharides, galactomannans and galactolipids.</text>
        <dbReference type="EC" id="3.2.1.22"/>
    </reaction>
</comment>
<evidence type="ECO:0000313" key="9">
    <source>
        <dbReference type="Proteomes" id="UP000824071"/>
    </source>
</evidence>
<dbReference type="PRINTS" id="PR00740">
    <property type="entry name" value="GLHYDRLASE27"/>
</dbReference>
<comment type="similarity">
    <text evidence="1 5">Belongs to the glycosyl hydrolase 27 family.</text>
</comment>
<evidence type="ECO:0000313" key="8">
    <source>
        <dbReference type="EMBL" id="HIU35268.1"/>
    </source>
</evidence>
<reference evidence="8" key="1">
    <citation type="submission" date="2020-10" db="EMBL/GenBank/DDBJ databases">
        <authorList>
            <person name="Gilroy R."/>
        </authorList>
    </citation>
    <scope>NUCLEOTIDE SEQUENCE</scope>
    <source>
        <strain evidence="8">ChiGjej1B1-19959</strain>
    </source>
</reference>
<evidence type="ECO:0000256" key="2">
    <source>
        <dbReference type="ARBA" id="ARBA00022729"/>
    </source>
</evidence>
<feature type="domain" description="Alpha galactosidase C-terminal" evidence="7">
    <location>
        <begin position="492"/>
        <end position="569"/>
    </location>
</feature>
<evidence type="ECO:0000256" key="4">
    <source>
        <dbReference type="ARBA" id="ARBA00023295"/>
    </source>
</evidence>
<dbReference type="EC" id="3.2.1.22" evidence="5"/>
<dbReference type="GO" id="GO:0004557">
    <property type="term" value="F:alpha-galactosidase activity"/>
    <property type="evidence" value="ECO:0007669"/>
    <property type="project" value="UniProtKB-EC"/>
</dbReference>
<keyword evidence="3 5" id="KW-0378">Hydrolase</keyword>
<comment type="caution">
    <text evidence="8">The sequence shown here is derived from an EMBL/GenBank/DDBJ whole genome shotgun (WGS) entry which is preliminary data.</text>
</comment>
<evidence type="ECO:0000256" key="5">
    <source>
        <dbReference type="RuleBase" id="RU361168"/>
    </source>
</evidence>
<dbReference type="Gene3D" id="2.60.40.1180">
    <property type="entry name" value="Golgi alpha-mannosidase II"/>
    <property type="match status" value="1"/>
</dbReference>
<protein>
    <recommendedName>
        <fullName evidence="5">Alpha-galactosidase</fullName>
        <ecNumber evidence="5">3.2.1.22</ecNumber>
    </recommendedName>
    <alternativeName>
        <fullName evidence="5">Melibiase</fullName>
    </alternativeName>
</protein>
<sequence length="572" mass="63159">MNGKVLSAAALAAGAALTAAAAVLKKQGVCPVCEVKKAVARAGVHIRAKSEYDNGVALTPPMGWSSWNAFHNKINETMILEMADAIKASGLLEAGYQYLNLDDCWQSSLRDENGRLQGDLTTFPTGIPALVRMLNEKGFKAGIYSSNGTLTCEDLPASLGHERLDAETFAEWGIEYFKYDFCHNKKIPTKAPNIAYLLIGGGALEEEMRLNASDAELEGSAKVEWEKTGGYVTRLDSNMGAIRFSFVDVPKDGEYVLTIVVRKALNTEKFVTVTVNGQDEYPVYFPPTKAWSREGRVQVRIRLQAGANTLEIRNPIASRMDSAAYQYVNMGRELKRATAQYAKAHGVPEKPIVFSICEWGLNRPWLWGRQAGNLWRTTPDIAPHWASVVGIYEHNVRLYKHACVGGYNDPDMLEVGNGNLTLEENRAHFTLWCMMASPLILGNDIRLFMKPDGTADRDNAVLKILTDRDLIAIDQDRKCMPCRRIKTNGLGDVLVKPLENGEVAVCLFNKGPKAMTMTASLRAVANQAFSGLPVASQYVCRDLWEKTETTTSDLLTPSVESHGVKVYRIRAV</sequence>
<dbReference type="PANTHER" id="PTHR11452">
    <property type="entry name" value="ALPHA-GALACTOSIDASE/ALPHA-N-ACETYLGALACTOSAMINIDASE"/>
    <property type="match status" value="1"/>
</dbReference>
<dbReference type="Gene3D" id="3.20.20.70">
    <property type="entry name" value="Aldolase class I"/>
    <property type="match status" value="2"/>
</dbReference>